<accession>A0A1S9RQJ8</accession>
<evidence type="ECO:0000313" key="1">
    <source>
        <dbReference type="EMBL" id="OOQ87797.1"/>
    </source>
</evidence>
<name>A0A1S9RQJ8_PENBI</name>
<proteinExistence type="predicted"/>
<organism evidence="1 2">
    <name type="scientific">Penicillium brasilianum</name>
    <dbReference type="NCBI Taxonomy" id="104259"/>
    <lineage>
        <taxon>Eukaryota</taxon>
        <taxon>Fungi</taxon>
        <taxon>Dikarya</taxon>
        <taxon>Ascomycota</taxon>
        <taxon>Pezizomycotina</taxon>
        <taxon>Eurotiomycetes</taxon>
        <taxon>Eurotiomycetidae</taxon>
        <taxon>Eurotiales</taxon>
        <taxon>Aspergillaceae</taxon>
        <taxon>Penicillium</taxon>
    </lineage>
</organism>
<protein>
    <recommendedName>
        <fullName evidence="3">F-box domain-containing protein</fullName>
    </recommendedName>
</protein>
<evidence type="ECO:0008006" key="3">
    <source>
        <dbReference type="Google" id="ProtNLM"/>
    </source>
</evidence>
<sequence length="120" mass="13515">MSRNSLSLLTIDLQCTTETPMTSSMMGLLDLTNELLFEIIQVLGYGWDLTAFGVTNRRLHALVNPHLYQRALPNYRNAELEWLVETANEAAFVQCLKANIPTYVEKPAKDSTAKSNIPRT</sequence>
<comment type="caution">
    <text evidence="1">The sequence shown here is derived from an EMBL/GenBank/DDBJ whole genome shotgun (WGS) entry which is preliminary data.</text>
</comment>
<dbReference type="EMBL" id="LJBN01000123">
    <property type="protein sequence ID" value="OOQ87797.1"/>
    <property type="molecule type" value="Genomic_DNA"/>
</dbReference>
<dbReference type="Proteomes" id="UP000190744">
    <property type="component" value="Unassembled WGS sequence"/>
</dbReference>
<evidence type="ECO:0000313" key="2">
    <source>
        <dbReference type="Proteomes" id="UP000190744"/>
    </source>
</evidence>
<dbReference type="AlphaFoldDB" id="A0A1S9RQJ8"/>
<reference evidence="2" key="1">
    <citation type="submission" date="2015-09" db="EMBL/GenBank/DDBJ databases">
        <authorList>
            <person name="Fill T.P."/>
            <person name="Baretta J.F."/>
            <person name="de Almeida L.G."/>
            <person name="Rocha M."/>
            <person name="de Souza D.H."/>
            <person name="Malavazi I."/>
            <person name="Cerdeira L.T."/>
            <person name="Hong H."/>
            <person name="Samborskyy M."/>
            <person name="de Vasconcelos A.T."/>
            <person name="Leadlay P."/>
            <person name="Rodrigues-Filho E."/>
        </authorList>
    </citation>
    <scope>NUCLEOTIDE SEQUENCE [LARGE SCALE GENOMIC DNA]</scope>
    <source>
        <strain evidence="2">LaBioMMi 136</strain>
    </source>
</reference>
<gene>
    <name evidence="1" type="ORF">PEBR_16546</name>
</gene>